<evidence type="ECO:0000313" key="3">
    <source>
        <dbReference type="Proteomes" id="UP000241647"/>
    </source>
</evidence>
<evidence type="ECO:0008006" key="4">
    <source>
        <dbReference type="Google" id="ProtNLM"/>
    </source>
</evidence>
<reference evidence="2 3" key="1">
    <citation type="submission" date="2018-02" db="EMBL/GenBank/DDBJ databases">
        <title>8 Nocardia nova and 1 Nocardia cyriacigeorgica strain used for evolution to TMP-SMX.</title>
        <authorList>
            <person name="Mehta H."/>
            <person name="Weng J."/>
            <person name="Shamoo Y."/>
        </authorList>
    </citation>
    <scope>NUCLEOTIDE SEQUENCE [LARGE SCALE GENOMIC DNA]</scope>
    <source>
        <strain evidence="2 3">ATCC 33727</strain>
    </source>
</reference>
<protein>
    <recommendedName>
        <fullName evidence="4">WXG100 family type VII secretion target</fullName>
    </recommendedName>
</protein>
<accession>A0A2T2YU62</accession>
<name>A0A2T2YU62_9NOCA</name>
<feature type="coiled-coil region" evidence="1">
    <location>
        <begin position="96"/>
        <end position="166"/>
    </location>
</feature>
<organism evidence="2 3">
    <name type="scientific">Nocardia nova</name>
    <dbReference type="NCBI Taxonomy" id="37330"/>
    <lineage>
        <taxon>Bacteria</taxon>
        <taxon>Bacillati</taxon>
        <taxon>Actinomycetota</taxon>
        <taxon>Actinomycetes</taxon>
        <taxon>Mycobacteriales</taxon>
        <taxon>Nocardiaceae</taxon>
        <taxon>Nocardia</taxon>
    </lineage>
</organism>
<dbReference type="AlphaFoldDB" id="A0A2T2YU62"/>
<sequence>MKAAANPYPNLGFNPVPGAADHVAGLRGQINSAYEGVKETNGLLTRLRNSNDTVWVGDGGDAFRASFDATLAQDLGYAQNSLERAVGLLDEWHTGLVAYQETAKGLETEAAAARSEHSKAQTALQQAQANPDLGLANTSFTDQNQLADAQRRLNAATARVRSASAAVGDAQATIDAIIKRAHDLEAEHDGLAKRIAAELDAAAEDFAPSPPDKSIWDTITDAVKNVGKWIDDHRKGLHEALSMISAVSGLLAIVTPPPIDAIALGVSLAAGAGALALDATDADMRDALLHGSWEEKLKAAGTIGGDAMSLIPGAGALGKAGKVALLGDAAGDVGRFEGMARAWSESAHAPGWLNQKTIDGNWFGLADKINDSGVATGVHKVLQFTNAEGAHSIPDPAVALKVLKGVKTSVSDIGHWGYNQWRED</sequence>
<evidence type="ECO:0000256" key="1">
    <source>
        <dbReference type="SAM" id="Coils"/>
    </source>
</evidence>
<keyword evidence="1" id="KW-0175">Coiled coil</keyword>
<dbReference type="EMBL" id="PYHS01000019">
    <property type="protein sequence ID" value="PSR59043.1"/>
    <property type="molecule type" value="Genomic_DNA"/>
</dbReference>
<dbReference type="RefSeq" id="WP_063027369.1">
    <property type="nucleotide sequence ID" value="NZ_PYHS01000019.1"/>
</dbReference>
<dbReference type="Gene3D" id="1.10.287.1490">
    <property type="match status" value="1"/>
</dbReference>
<evidence type="ECO:0000313" key="2">
    <source>
        <dbReference type="EMBL" id="PSR59043.1"/>
    </source>
</evidence>
<comment type="caution">
    <text evidence="2">The sequence shown here is derived from an EMBL/GenBank/DDBJ whole genome shotgun (WGS) entry which is preliminary data.</text>
</comment>
<dbReference type="Proteomes" id="UP000241647">
    <property type="component" value="Unassembled WGS sequence"/>
</dbReference>
<gene>
    <name evidence="2" type="ORF">C8259_28260</name>
</gene>
<proteinExistence type="predicted"/>